<dbReference type="Pfam" id="PF22679">
    <property type="entry name" value="T1R_D3-like"/>
    <property type="match status" value="1"/>
</dbReference>
<dbReference type="Pfam" id="PF04313">
    <property type="entry name" value="HSDR_N"/>
    <property type="match status" value="1"/>
</dbReference>
<dbReference type="REBASE" id="838224">
    <property type="entry name" value="Phy17735ORF10045P"/>
</dbReference>
<dbReference type="SUPFAM" id="SSF52540">
    <property type="entry name" value="P-loop containing nucleoside triphosphate hydrolases"/>
    <property type="match status" value="1"/>
</dbReference>
<dbReference type="GO" id="GO:0003677">
    <property type="term" value="F:DNA binding"/>
    <property type="evidence" value="ECO:0007669"/>
    <property type="project" value="UniProtKB-KW"/>
</dbReference>
<dbReference type="EMBL" id="CP157675">
    <property type="protein sequence ID" value="XBP72109.1"/>
    <property type="molecule type" value="Genomic_DNA"/>
</dbReference>
<feature type="domain" description="Helicase ATP-binding" evidence="1">
    <location>
        <begin position="274"/>
        <end position="510"/>
    </location>
</feature>
<proteinExistence type="predicted"/>
<dbReference type="GO" id="GO:0005524">
    <property type="term" value="F:ATP binding"/>
    <property type="evidence" value="ECO:0007669"/>
    <property type="project" value="UniProtKB-KW"/>
</dbReference>
<name>A0AAU7LWT6_9BURK</name>
<dbReference type="RefSeq" id="WP_349281439.1">
    <property type="nucleotide sequence ID" value="NZ_CBCSCU010000002.1"/>
</dbReference>
<sequence>MALHKEISFETEICQHLAANGWLYAEGDAKGYDRARALFPADVLAWVQATQPKAWEVLVKNHGAKAGETLLDRLRSQLDQRGTLDVLRQGIELLGLKSPLKLAEFKPALAINADILARYSANRLRVVRQVRYSLHNENNIDLVLFLNGLPVATVELKTDFTQSVQDAIDQYRFDRHPKPKGQAAEPLLSFPAGALVHFAVSNSEVAMVTRLMGAATEFLPFNLGNEGAAGNPVNPLGGHRTAYLWEQVWARESWLEILGRYLIAQRDKKKQIERIVFPRYHQLDVTRKLQAAVMTDGPGGKYLIQHSAGSGKTNSIAWTAHFLAELHDAEHCKVFDTVLVVSDRNVIDSQLQEALFDFQRTTGVVATIKNTDGSKSAALAEALSGDKKIVVCTIQTFPFALEAVRKLAATEGKRFAVIADEAHSSQTGEAASKLKAVLSPEELKELNDGGEVSTEDILAAQMATRADEGGITFVAFTATPKNKTMELFGTCPDPTRKPAPDNVPTPFHVYSMRQAIEEKFILDVLLNYTPYALAFKLAHNGQELDDKEVERSAAMKGIMGWVRLHPYNIAQKVEIVVEHFREFVSPLLAGKAKAMVVVGSRLEAVRWQLAVERYIKEHGYPIGTLVAFSGEVNDPDSGADSFTENSALLNPMLKGRDIREAFKGEEYQILLVANKFQTGFDQPLLCGMYVDKRLAGIQAVQTLSRLNRAHPGKDTTYVLDFVNDTEEVLASFKAYYTTAELSATTDPNLVYNLRAKLDAAGHYDDFEVDRVVAVELKPGAKQSELISALEPVLDRVMKRYKAAQAALKLIVIENDNIHGKAAKGAQDELDALVLFKGDMGAYLRLYTFLSQIFDYGNTAIEKRAIFYKRLLPLLEFGREREGIDLSKVVMTHHHLKNLGPKAMPLGNGDTPKLAPITEAGSGSVQEKEKAWLGEIIEKVNDLFEGALTDQDKLVYVNNVIKGKLLESAKLQQQATNNTKEQFANSPDLNTELLNAIMGALDAHTLMSTQALNSATVQGGLKDILLNHAGLYETLREQAIAA</sequence>
<keyword evidence="2" id="KW-0378">Hydrolase</keyword>
<dbReference type="InterPro" id="IPR055180">
    <property type="entry name" value="HsdR_RecA-like_helicase_dom_2"/>
</dbReference>
<dbReference type="InterPro" id="IPR007409">
    <property type="entry name" value="Restrct_endonuc_type1_HsdR_N"/>
</dbReference>
<evidence type="ECO:0000259" key="1">
    <source>
        <dbReference type="SMART" id="SM00487"/>
    </source>
</evidence>
<dbReference type="InterPro" id="IPR014001">
    <property type="entry name" value="Helicase_ATP-bd"/>
</dbReference>
<dbReference type="Pfam" id="PF18766">
    <property type="entry name" value="SWI2_SNF2"/>
    <property type="match status" value="1"/>
</dbReference>
<dbReference type="GO" id="GO:0009035">
    <property type="term" value="F:type I site-specific deoxyribonuclease activity"/>
    <property type="evidence" value="ECO:0007669"/>
    <property type="project" value="UniProtKB-EC"/>
</dbReference>
<dbReference type="InterPro" id="IPR040980">
    <property type="entry name" value="SWI2_SNF2"/>
</dbReference>
<accession>A0AAU7LWT6</accession>
<organism evidence="2">
    <name type="scientific">Polaromonas hydrogenivorans</name>
    <dbReference type="NCBI Taxonomy" id="335476"/>
    <lineage>
        <taxon>Bacteria</taxon>
        <taxon>Pseudomonadati</taxon>
        <taxon>Pseudomonadota</taxon>
        <taxon>Betaproteobacteria</taxon>
        <taxon>Burkholderiales</taxon>
        <taxon>Comamonadaceae</taxon>
        <taxon>Polaromonas</taxon>
    </lineage>
</organism>
<dbReference type="AlphaFoldDB" id="A0AAU7LWT6"/>
<dbReference type="Gene3D" id="3.90.1570.50">
    <property type="match status" value="1"/>
</dbReference>
<keyword evidence="2" id="KW-0255">Endonuclease</keyword>
<dbReference type="SMART" id="SM00487">
    <property type="entry name" value="DEXDc"/>
    <property type="match status" value="1"/>
</dbReference>
<keyword evidence="2" id="KW-0540">Nuclease</keyword>
<gene>
    <name evidence="2" type="ORF">ABLV49_10025</name>
</gene>
<dbReference type="GO" id="GO:0009307">
    <property type="term" value="P:DNA restriction-modification system"/>
    <property type="evidence" value="ECO:0007669"/>
    <property type="project" value="UniProtKB-KW"/>
</dbReference>
<reference evidence="2" key="1">
    <citation type="submission" date="2024-05" db="EMBL/GenBank/DDBJ databases">
        <authorList>
            <person name="Bunk B."/>
            <person name="Swiderski J."/>
            <person name="Sproer C."/>
            <person name="Thiel V."/>
        </authorList>
    </citation>
    <scope>NUCLEOTIDE SEQUENCE</scope>
    <source>
        <strain evidence="2">DSM 17735</strain>
    </source>
</reference>
<dbReference type="InterPro" id="IPR027417">
    <property type="entry name" value="P-loop_NTPase"/>
</dbReference>
<dbReference type="Gene3D" id="3.40.50.300">
    <property type="entry name" value="P-loop containing nucleotide triphosphate hydrolases"/>
    <property type="match status" value="2"/>
</dbReference>
<evidence type="ECO:0000313" key="2">
    <source>
        <dbReference type="EMBL" id="XBP72109.1"/>
    </source>
</evidence>
<dbReference type="PANTHER" id="PTHR42927">
    <property type="entry name" value="HELICASE SUPERFAMILY 1 AND 2 DOMAIN-CONTAINING PROTEIN"/>
    <property type="match status" value="1"/>
</dbReference>
<dbReference type="PANTHER" id="PTHR42927:SF1">
    <property type="entry name" value="HELICASE SUPERFAMILY 1 AND 2 DOMAIN-CONTAINING PROTEIN"/>
    <property type="match status" value="1"/>
</dbReference>
<protein>
    <submittedName>
        <fullName evidence="2">Type I restriction endonuclease</fullName>
    </submittedName>
</protein>